<dbReference type="PANTHER" id="PTHR46825:SF15">
    <property type="entry name" value="BETA-LACTAMASE-RELATED DOMAIN-CONTAINING PROTEIN"/>
    <property type="match status" value="1"/>
</dbReference>
<dbReference type="InterPro" id="IPR021860">
    <property type="entry name" value="Peptidase_S12_Pab87-rel_C"/>
</dbReference>
<evidence type="ECO:0000313" key="4">
    <source>
        <dbReference type="EMBL" id="KFX49718.1"/>
    </source>
</evidence>
<gene>
    <name evidence="4" type="ORF">GQ26_0092900</name>
</gene>
<dbReference type="InterPro" id="IPR012338">
    <property type="entry name" value="Beta-lactam/transpept-like"/>
</dbReference>
<dbReference type="SUPFAM" id="SSF56601">
    <property type="entry name" value="beta-lactamase/transpeptidase-like"/>
    <property type="match status" value="1"/>
</dbReference>
<organism evidence="4">
    <name type="scientific">Talaromyces marneffei PM1</name>
    <dbReference type="NCBI Taxonomy" id="1077442"/>
    <lineage>
        <taxon>Eukaryota</taxon>
        <taxon>Fungi</taxon>
        <taxon>Dikarya</taxon>
        <taxon>Ascomycota</taxon>
        <taxon>Pezizomycotina</taxon>
        <taxon>Eurotiomycetes</taxon>
        <taxon>Eurotiomycetidae</taxon>
        <taxon>Eurotiales</taxon>
        <taxon>Trichocomaceae</taxon>
        <taxon>Talaromyces</taxon>
        <taxon>Talaromyces sect. Talaromyces</taxon>
    </lineage>
</organism>
<dbReference type="HOGENOM" id="CLU_020027_14_1_1"/>
<dbReference type="Pfam" id="PF00144">
    <property type="entry name" value="Beta-lactamase"/>
    <property type="match status" value="1"/>
</dbReference>
<dbReference type="EMBL" id="JPOX01000009">
    <property type="protein sequence ID" value="KFX49718.1"/>
    <property type="molecule type" value="Genomic_DNA"/>
</dbReference>
<proteinExistence type="inferred from homology"/>
<sequence>MVVRRIPIRSQSPLNTSFGKFALSTLEKWHVPGVAIAVVDGDQTWSEGYGISSFPSTPVTPSTLFYAGSTTKAFTAAMMATLIADNDKYPHIQWTTPVSQLIREDFVLADEYLTQHITLEDILSHRTGLPRHDQAYGNNNMSRDTAVREIVRSIRHLPLTAELRTRFQYNNLMFVVAAHVIQSVTGEWLGDLLAREIWKPLGMEATFFSLEDALAADQDLARGYSYSYSDDDDDDEGQTEFKEVEWMPLNEISGAGSVITNVLDYAKWARSLMYKLPPLSQEVHKVIWEPRTLLPTDAEGPFTGPVAYALGWNTGVYQGYQFYEHTGGMNAFGAELILFPELKYAVTILGNTAVTSNFAAKKLAFQLIDDKLGVPAAKRFDWDAYYTRMINRTKAKSRNAISRFYPSLPSPPLPTTVPLSAYAGTYTHPGYQSLTITFNPQTNILHADRSFTTWPECLTFEHVSGDYFIIRSEHKGDLGAFVPSVYPAEFVVGVDGTPRKVGVGYEEEMGKEGRIWFERV</sequence>
<name>A0A093XWT3_TALMA</name>
<dbReference type="InterPro" id="IPR050491">
    <property type="entry name" value="AmpC-like"/>
</dbReference>
<comment type="caution">
    <text evidence="4">The sequence shown here is derived from an EMBL/GenBank/DDBJ whole genome shotgun (WGS) entry which is preliminary data.</text>
</comment>
<dbReference type="Pfam" id="PF11954">
    <property type="entry name" value="DUF3471"/>
    <property type="match status" value="1"/>
</dbReference>
<evidence type="ECO:0000259" key="2">
    <source>
        <dbReference type="Pfam" id="PF00144"/>
    </source>
</evidence>
<protein>
    <submittedName>
        <fullName evidence="4">Protein flp</fullName>
    </submittedName>
</protein>
<dbReference type="Gene3D" id="3.40.710.10">
    <property type="entry name" value="DD-peptidase/beta-lactamase superfamily"/>
    <property type="match status" value="1"/>
</dbReference>
<dbReference type="Gene3D" id="2.40.128.600">
    <property type="match status" value="1"/>
</dbReference>
<dbReference type="InterPro" id="IPR001466">
    <property type="entry name" value="Beta-lactam-related"/>
</dbReference>
<dbReference type="eggNOG" id="ENOG502S4SE">
    <property type="taxonomic scope" value="Eukaryota"/>
</dbReference>
<dbReference type="AlphaFoldDB" id="A0A093XWT3"/>
<accession>A0A093XWT3</accession>
<comment type="similarity">
    <text evidence="1">Belongs to the peptidase S12 family.</text>
</comment>
<reference evidence="4" key="1">
    <citation type="journal article" date="2014" name="PLoS Genet.">
        <title>Signature Gene Expression Reveals Novel Clues to the Molecular Mechanisms of Dimorphic Transition in Penicillium marneffei.</title>
        <authorList>
            <person name="Yang E."/>
            <person name="Wang G."/>
            <person name="Cai J."/>
            <person name="Woo P.C."/>
            <person name="Lau S.K."/>
            <person name="Yuen K.-Y."/>
            <person name="Chow W.-N."/>
            <person name="Lin X."/>
        </authorList>
    </citation>
    <scope>NUCLEOTIDE SEQUENCE [LARGE SCALE GENOMIC DNA]</scope>
    <source>
        <strain evidence="4">PM1</strain>
    </source>
</reference>
<evidence type="ECO:0000256" key="1">
    <source>
        <dbReference type="ARBA" id="ARBA00038215"/>
    </source>
</evidence>
<dbReference type="PANTHER" id="PTHR46825">
    <property type="entry name" value="D-ALANYL-D-ALANINE-CARBOXYPEPTIDASE/ENDOPEPTIDASE AMPH"/>
    <property type="match status" value="1"/>
</dbReference>
<feature type="domain" description="Beta-lactamase-related" evidence="2">
    <location>
        <begin position="29"/>
        <end position="359"/>
    </location>
</feature>
<evidence type="ECO:0000259" key="3">
    <source>
        <dbReference type="Pfam" id="PF11954"/>
    </source>
</evidence>
<feature type="domain" description="Peptidase S12 Pab87-related C-terminal" evidence="3">
    <location>
        <begin position="411"/>
        <end position="519"/>
    </location>
</feature>